<name>Q8TKW9_METAC</name>
<evidence type="ECO:0000256" key="1">
    <source>
        <dbReference type="ARBA" id="ARBA00045876"/>
    </source>
</evidence>
<keyword evidence="2" id="KW-1133">Transmembrane helix</keyword>
<dbReference type="EnsemblBacteria" id="AAM06645">
    <property type="protein sequence ID" value="AAM06645"/>
    <property type="gene ID" value="MA_3275"/>
</dbReference>
<comment type="function">
    <text evidence="1">Catalyzes the hydroxylation of the N(6)-(4-aminobutyl)-L-lysine intermediate produced by deoxyhypusine synthase/DHPS on a critical lysine of the eukaryotic translation initiation factor 5A/eIF-5A. This is the second step of the post-translational modification of that lysine into an unusual amino acid residue named hypusine. Hypusination is unique to mature eIF-5A factor and is essential for its function.</text>
</comment>
<accession>Q8TKW9</accession>
<organism evidence="3 4">
    <name type="scientific">Methanosarcina acetivorans (strain ATCC 35395 / DSM 2834 / JCM 12185 / C2A)</name>
    <dbReference type="NCBI Taxonomy" id="188937"/>
    <lineage>
        <taxon>Archaea</taxon>
        <taxon>Methanobacteriati</taxon>
        <taxon>Methanobacteriota</taxon>
        <taxon>Stenosarchaea group</taxon>
        <taxon>Methanomicrobia</taxon>
        <taxon>Methanosarcinales</taxon>
        <taxon>Methanosarcinaceae</taxon>
        <taxon>Methanosarcina</taxon>
    </lineage>
</organism>
<protein>
    <recommendedName>
        <fullName evidence="5">HEAT repeat domain-containing protein</fullName>
    </recommendedName>
</protein>
<dbReference type="EMBL" id="AE010299">
    <property type="protein sequence ID" value="AAM06645.1"/>
    <property type="molecule type" value="Genomic_DNA"/>
</dbReference>
<dbReference type="STRING" id="188937.MA_3275"/>
<gene>
    <name evidence="3" type="ordered locus">MA_3275</name>
</gene>
<dbReference type="InterPro" id="IPR016024">
    <property type="entry name" value="ARM-type_fold"/>
</dbReference>
<dbReference type="PANTHER" id="PTHR12697:SF5">
    <property type="entry name" value="DEOXYHYPUSINE HYDROXYLASE"/>
    <property type="match status" value="1"/>
</dbReference>
<dbReference type="Proteomes" id="UP000002487">
    <property type="component" value="Chromosome"/>
</dbReference>
<dbReference type="InterPro" id="IPR004155">
    <property type="entry name" value="PBS_lyase_HEAT"/>
</dbReference>
<dbReference type="GO" id="GO:0016491">
    <property type="term" value="F:oxidoreductase activity"/>
    <property type="evidence" value="ECO:0000318"/>
    <property type="project" value="GO_Central"/>
</dbReference>
<dbReference type="Gene3D" id="1.25.10.10">
    <property type="entry name" value="Leucine-rich Repeat Variant"/>
    <property type="match status" value="2"/>
</dbReference>
<dbReference type="KEGG" id="mac:MA_3275"/>
<dbReference type="PROSITE" id="PS50077">
    <property type="entry name" value="HEAT_REPEAT"/>
    <property type="match status" value="1"/>
</dbReference>
<dbReference type="HOGENOM" id="CLU_637149_0_0_2"/>
<keyword evidence="2" id="KW-0472">Membrane</keyword>
<keyword evidence="4" id="KW-1185">Reference proteome</keyword>
<proteinExistence type="predicted"/>
<sequence length="435" mass="48367">MRFWNSKIIHSGDEMRVRKLKVSSKTIFMLFALLIIQFSLFSGVHTAGAASEESEIDALIKGLNASDVNVKADSVKSLVEIGEPAVEPLIQVLGTEDPDIRENAAITLGKIKDERAVQPLAELLTDEVWEVEKAATDALISIGEPATEPLIEILQNENENVFLRTKAIEVLAGIKDERAIRPMIQALKEEPELQADLGYHLGLMGEPAVEPLIQLLDDEDSEVRARAAEALSRTGDERAIEPLTDALNDEDERVRLSAKKGLDKIEAQKKSMLIARYGMKREFYIEGQRQEWFEQLHTICDLSRDNMRLYFYPQGPVISYGCSIENCVTVGVLVGSEVNNSTLDNIYNIFDQAGKEIGVNDVPVVFSYEGFVQEDMETLQEMENLEITEETAGTEEYNVTEESAKDSRVSVSTPGLGAIFTLLGILISVCIINRR</sequence>
<dbReference type="SUPFAM" id="SSF48371">
    <property type="entry name" value="ARM repeat"/>
    <property type="match status" value="1"/>
</dbReference>
<evidence type="ECO:0000313" key="4">
    <source>
        <dbReference type="Proteomes" id="UP000002487"/>
    </source>
</evidence>
<dbReference type="SMART" id="SM00567">
    <property type="entry name" value="EZ_HEAT"/>
    <property type="match status" value="6"/>
</dbReference>
<reference evidence="3 4" key="1">
    <citation type="journal article" date="2002" name="Genome Res.">
        <title>The genome of Methanosarcina acetivorans reveals extensive metabolic and physiological diversity.</title>
        <authorList>
            <person name="Galagan J.E."/>
            <person name="Nusbaum C."/>
            <person name="Roy A."/>
            <person name="Endrizzi M.G."/>
            <person name="Macdonald P."/>
            <person name="FitzHugh W."/>
            <person name="Calvo S."/>
            <person name="Engels R."/>
            <person name="Smirnov S."/>
            <person name="Atnoor D."/>
            <person name="Brown A."/>
            <person name="Allen N."/>
            <person name="Naylor J."/>
            <person name="Stange-Thomann N."/>
            <person name="DeArellano K."/>
            <person name="Johnson R."/>
            <person name="Linton L."/>
            <person name="McEwan P."/>
            <person name="McKernan K."/>
            <person name="Talamas J."/>
            <person name="Tirrell A."/>
            <person name="Ye W."/>
            <person name="Zimmer A."/>
            <person name="Barber R.D."/>
            <person name="Cann I."/>
            <person name="Graham D.E."/>
            <person name="Grahame D.A."/>
            <person name="Guss A."/>
            <person name="Hedderich R."/>
            <person name="Ingram-Smith C."/>
            <person name="Kuettner C.H."/>
            <person name="Krzycki J.A."/>
            <person name="Leigh J.A."/>
            <person name="Li W."/>
            <person name="Liu J."/>
            <person name="Mukhopadhyay B."/>
            <person name="Reeve J.N."/>
            <person name="Smith K."/>
            <person name="Springer T.A."/>
            <person name="Umayam L.A."/>
            <person name="White O."/>
            <person name="White R.H."/>
            <person name="de Macario E.C."/>
            <person name="Ferry J.G."/>
            <person name="Jarrell K.F."/>
            <person name="Jing H."/>
            <person name="Macario A.J.L."/>
            <person name="Paulsen I."/>
            <person name="Pritchett M."/>
            <person name="Sowers K.R."/>
            <person name="Swanson R.V."/>
            <person name="Zinder S.H."/>
            <person name="Lander E."/>
            <person name="Metcalf W.W."/>
            <person name="Birren B."/>
        </authorList>
    </citation>
    <scope>NUCLEOTIDE SEQUENCE [LARGE SCALE GENOMIC DNA]</scope>
    <source>
        <strain evidence="4">ATCC 35395 / DSM 2834 / JCM 12185 / C2A</strain>
    </source>
</reference>
<evidence type="ECO:0000313" key="3">
    <source>
        <dbReference type="EMBL" id="AAM06645.1"/>
    </source>
</evidence>
<dbReference type="Pfam" id="PF13646">
    <property type="entry name" value="HEAT_2"/>
    <property type="match status" value="2"/>
</dbReference>
<dbReference type="PANTHER" id="PTHR12697">
    <property type="entry name" value="PBS LYASE HEAT-LIKE PROTEIN"/>
    <property type="match status" value="1"/>
</dbReference>
<dbReference type="PhylomeDB" id="Q8TKW9"/>
<keyword evidence="2" id="KW-0812">Transmembrane</keyword>
<feature type="transmembrane region" description="Helical" evidence="2">
    <location>
        <begin position="415"/>
        <end position="432"/>
    </location>
</feature>
<evidence type="ECO:0008006" key="5">
    <source>
        <dbReference type="Google" id="ProtNLM"/>
    </source>
</evidence>
<dbReference type="InterPro" id="IPR011989">
    <property type="entry name" value="ARM-like"/>
</dbReference>
<dbReference type="AlphaFoldDB" id="Q8TKW9"/>
<evidence type="ECO:0000256" key="2">
    <source>
        <dbReference type="SAM" id="Phobius"/>
    </source>
</evidence>
<dbReference type="InParanoid" id="Q8TKW9"/>
<dbReference type="InterPro" id="IPR021133">
    <property type="entry name" value="HEAT_type_2"/>
</dbReference>